<feature type="compositionally biased region" description="Polar residues" evidence="7">
    <location>
        <begin position="39"/>
        <end position="59"/>
    </location>
</feature>
<dbReference type="Pfam" id="PF04084">
    <property type="entry name" value="RecA-like_ORC2"/>
    <property type="match status" value="1"/>
</dbReference>
<keyword evidence="4 6" id="KW-0235">DNA replication</keyword>
<proteinExistence type="inferred from homology"/>
<evidence type="ECO:0000256" key="1">
    <source>
        <dbReference type="ARBA" id="ARBA00004123"/>
    </source>
</evidence>
<dbReference type="EMBL" id="CAXKWB010001587">
    <property type="protein sequence ID" value="CAL4064891.1"/>
    <property type="molecule type" value="Genomic_DNA"/>
</dbReference>
<sequence>QIESAKKFGHIPTTPKTPKTPRSAMKQFGTPKTPKSALKQPNTPKSASKSVTIVNTPSSKTRRSLLPEVVDMPKTPYSFRKRVSNRIQKIVCDEDSSSDDESDFELSESDEDDTKENNMNDRNKTPSKTPSKTPTKSGRVTKTPAKTPSKTPSRGRPRKKGKDVDMVANTDEYFTANSEQEKIATSDHTLGRLATPRLAPDVLKSLLSDLPSAHVKEIKTIIEEHVGDFHHWMTLLCEGFSMFLYGLGSKRNLISQFQQMFLNDYDHLVINGFFPSLTIKSILNNITQDILEYGGNFHSVQDQMDYICNHYSNPSVDQLFLLIHNLDGAMLRTEKSQSVLAHLAQAPRICVIASIDHINAPLIFDGSKVSQYNAIWWDATTLIAYSEETGYENSLMVHNSGSLALSSLIHVFKSLTPNAKGIFLLLARYQLDQKDNSNYRGMAFNDMYQRCREAFLVNSDLTLRAQLTEFRDHKLLNTKKGSDGSELLLIPLEASTLQEFVDQQEQEGL</sequence>
<dbReference type="Proteomes" id="UP001497623">
    <property type="component" value="Unassembled WGS sequence"/>
</dbReference>
<organism evidence="10 11">
    <name type="scientific">Meganyctiphanes norvegica</name>
    <name type="common">Northern krill</name>
    <name type="synonym">Thysanopoda norvegica</name>
    <dbReference type="NCBI Taxonomy" id="48144"/>
    <lineage>
        <taxon>Eukaryota</taxon>
        <taxon>Metazoa</taxon>
        <taxon>Ecdysozoa</taxon>
        <taxon>Arthropoda</taxon>
        <taxon>Crustacea</taxon>
        <taxon>Multicrustacea</taxon>
        <taxon>Malacostraca</taxon>
        <taxon>Eumalacostraca</taxon>
        <taxon>Eucarida</taxon>
        <taxon>Euphausiacea</taxon>
        <taxon>Euphausiidae</taxon>
        <taxon>Meganyctiphanes</taxon>
    </lineage>
</organism>
<evidence type="ECO:0000313" key="10">
    <source>
        <dbReference type="EMBL" id="CAL4064891.1"/>
    </source>
</evidence>
<evidence type="ECO:0000256" key="7">
    <source>
        <dbReference type="SAM" id="MobiDB-lite"/>
    </source>
</evidence>
<dbReference type="AlphaFoldDB" id="A0AAV2PV18"/>
<feature type="domain" description="Origin recognition complex subunit 2 RecA-like" evidence="8">
    <location>
        <begin position="218"/>
        <end position="379"/>
    </location>
</feature>
<gene>
    <name evidence="10" type="ORF">MNOR_LOCUS4349</name>
</gene>
<comment type="subunit">
    <text evidence="6">Component of the origin recognition complex (ORC).</text>
</comment>
<feature type="region of interest" description="Disordered" evidence="7">
    <location>
        <begin position="1"/>
        <end position="165"/>
    </location>
</feature>
<evidence type="ECO:0000256" key="6">
    <source>
        <dbReference type="RuleBase" id="RU368084"/>
    </source>
</evidence>
<dbReference type="Pfam" id="PF24882">
    <property type="entry name" value="WHD_ORC2"/>
    <property type="match status" value="1"/>
</dbReference>
<dbReference type="InterPro" id="IPR056773">
    <property type="entry name" value="WHD_ORC2"/>
</dbReference>
<evidence type="ECO:0000256" key="3">
    <source>
        <dbReference type="ARBA" id="ARBA00019080"/>
    </source>
</evidence>
<protein>
    <recommendedName>
        <fullName evidence="3 6">Origin recognition complex subunit 2</fullName>
    </recommendedName>
</protein>
<dbReference type="PANTHER" id="PTHR14052">
    <property type="entry name" value="ORIGIN RECOGNITION COMPLEX SUBUNIT 2"/>
    <property type="match status" value="1"/>
</dbReference>
<dbReference type="GO" id="GO:0006260">
    <property type="term" value="P:DNA replication"/>
    <property type="evidence" value="ECO:0007669"/>
    <property type="project" value="UniProtKB-UniRule"/>
</dbReference>
<keyword evidence="11" id="KW-1185">Reference proteome</keyword>
<feature type="compositionally biased region" description="Low complexity" evidence="7">
    <location>
        <begin position="12"/>
        <end position="21"/>
    </location>
</feature>
<comment type="caution">
    <text evidence="10">The sequence shown here is derived from an EMBL/GenBank/DDBJ whole genome shotgun (WGS) entry which is preliminary data.</text>
</comment>
<dbReference type="InterPro" id="IPR056772">
    <property type="entry name" value="RecA-like_ORC2"/>
</dbReference>
<feature type="non-terminal residue" evidence="10">
    <location>
        <position position="1"/>
    </location>
</feature>
<dbReference type="PANTHER" id="PTHR14052:SF0">
    <property type="entry name" value="ORIGIN RECOGNITION COMPLEX SUBUNIT 2"/>
    <property type="match status" value="1"/>
</dbReference>
<evidence type="ECO:0000256" key="5">
    <source>
        <dbReference type="ARBA" id="ARBA00023242"/>
    </source>
</evidence>
<name>A0AAV2PV18_MEGNR</name>
<reference evidence="10 11" key="1">
    <citation type="submission" date="2024-05" db="EMBL/GenBank/DDBJ databases">
        <authorList>
            <person name="Wallberg A."/>
        </authorList>
    </citation>
    <scope>NUCLEOTIDE SEQUENCE [LARGE SCALE GENOMIC DNA]</scope>
</reference>
<comment type="similarity">
    <text evidence="2 6">Belongs to the ORC2 family.</text>
</comment>
<accession>A0AAV2PV18</accession>
<keyword evidence="5 6" id="KW-0539">Nucleus</keyword>
<comment type="function">
    <text evidence="6">Component of the origin recognition complex (ORC) that binds origins of replication. DNA-binding is ATP-dependent. ORC is required to assemble the pre-replication complex necessary to initiate DNA replication.</text>
</comment>
<feature type="domain" description="Origin recognition complex subunit 2 winged-helix" evidence="9">
    <location>
        <begin position="435"/>
        <end position="494"/>
    </location>
</feature>
<dbReference type="InterPro" id="IPR007220">
    <property type="entry name" value="ORC2"/>
</dbReference>
<feature type="compositionally biased region" description="Low complexity" evidence="7">
    <location>
        <begin position="126"/>
        <end position="152"/>
    </location>
</feature>
<evidence type="ECO:0000313" key="11">
    <source>
        <dbReference type="Proteomes" id="UP001497623"/>
    </source>
</evidence>
<comment type="subcellular location">
    <subcellularLocation>
        <location evidence="1 6">Nucleus</location>
    </subcellularLocation>
</comment>
<evidence type="ECO:0000259" key="9">
    <source>
        <dbReference type="Pfam" id="PF24882"/>
    </source>
</evidence>
<dbReference type="GO" id="GO:0003688">
    <property type="term" value="F:DNA replication origin binding"/>
    <property type="evidence" value="ECO:0007669"/>
    <property type="project" value="UniProtKB-UniRule"/>
</dbReference>
<dbReference type="GO" id="GO:0005664">
    <property type="term" value="C:nuclear origin of replication recognition complex"/>
    <property type="evidence" value="ECO:0007669"/>
    <property type="project" value="UniProtKB-UniRule"/>
</dbReference>
<evidence type="ECO:0000256" key="2">
    <source>
        <dbReference type="ARBA" id="ARBA00007421"/>
    </source>
</evidence>
<feature type="compositionally biased region" description="Acidic residues" evidence="7">
    <location>
        <begin position="93"/>
        <end position="114"/>
    </location>
</feature>
<evidence type="ECO:0000256" key="4">
    <source>
        <dbReference type="ARBA" id="ARBA00022705"/>
    </source>
</evidence>
<evidence type="ECO:0000259" key="8">
    <source>
        <dbReference type="Pfam" id="PF04084"/>
    </source>
</evidence>
<feature type="compositionally biased region" description="Basic and acidic residues" evidence="7">
    <location>
        <begin position="115"/>
        <end position="124"/>
    </location>
</feature>